<evidence type="ECO:0000313" key="11">
    <source>
        <dbReference type="Proteomes" id="UP000031275"/>
    </source>
</evidence>
<dbReference type="Pfam" id="PF21082">
    <property type="entry name" value="MS_channel_3rd"/>
    <property type="match status" value="1"/>
</dbReference>
<proteinExistence type="inferred from homology"/>
<dbReference type="PANTHER" id="PTHR30221">
    <property type="entry name" value="SMALL-CONDUCTANCE MECHANOSENSITIVE CHANNEL"/>
    <property type="match status" value="1"/>
</dbReference>
<comment type="caution">
    <text evidence="10">The sequence shown here is derived from an EMBL/GenBank/DDBJ whole genome shotgun (WGS) entry which is preliminary data.</text>
</comment>
<dbReference type="PANTHER" id="PTHR30221:SF1">
    <property type="entry name" value="SMALL-CONDUCTANCE MECHANOSENSITIVE CHANNEL"/>
    <property type="match status" value="1"/>
</dbReference>
<feature type="domain" description="Mechanosensitive ion channel MscS" evidence="8">
    <location>
        <begin position="111"/>
        <end position="177"/>
    </location>
</feature>
<keyword evidence="4 7" id="KW-0812">Transmembrane</keyword>
<keyword evidence="5 7" id="KW-1133">Transmembrane helix</keyword>
<reference evidence="10 11" key="1">
    <citation type="submission" date="2014-10" db="EMBL/GenBank/DDBJ databases">
        <title>Kaistella solincola genome.</title>
        <authorList>
            <person name="Newman J.D."/>
        </authorList>
    </citation>
    <scope>NUCLEOTIDE SEQUENCE [LARGE SCALE GENOMIC DNA]</scope>
    <source>
        <strain evidence="10 11">DSM 22468</strain>
    </source>
</reference>
<dbReference type="SUPFAM" id="SSF50182">
    <property type="entry name" value="Sm-like ribonucleoproteins"/>
    <property type="match status" value="1"/>
</dbReference>
<evidence type="ECO:0000256" key="5">
    <source>
        <dbReference type="ARBA" id="ARBA00022989"/>
    </source>
</evidence>
<evidence type="ECO:0000256" key="1">
    <source>
        <dbReference type="ARBA" id="ARBA00004651"/>
    </source>
</evidence>
<dbReference type="InterPro" id="IPR006685">
    <property type="entry name" value="MscS_channel_2nd"/>
</dbReference>
<dbReference type="InterPro" id="IPR045275">
    <property type="entry name" value="MscS_archaea/bacteria_type"/>
</dbReference>
<evidence type="ECO:0000256" key="7">
    <source>
        <dbReference type="SAM" id="Phobius"/>
    </source>
</evidence>
<dbReference type="SUPFAM" id="SSF82689">
    <property type="entry name" value="Mechanosensitive channel protein MscS (YggB), C-terminal domain"/>
    <property type="match status" value="1"/>
</dbReference>
<dbReference type="InterPro" id="IPR011066">
    <property type="entry name" value="MscS_channel_C_sf"/>
</dbReference>
<dbReference type="Gene3D" id="1.10.287.1260">
    <property type="match status" value="1"/>
</dbReference>
<feature type="domain" description="Mechanosensitive ion channel MscS C-terminal" evidence="9">
    <location>
        <begin position="188"/>
        <end position="267"/>
    </location>
</feature>
<dbReference type="InterPro" id="IPR023408">
    <property type="entry name" value="MscS_beta-dom_sf"/>
</dbReference>
<dbReference type="RefSeq" id="WP_039341682.1">
    <property type="nucleotide sequence ID" value="NZ_JSYK01000002.1"/>
</dbReference>
<keyword evidence="3" id="KW-1003">Cell membrane</keyword>
<organism evidence="10 11">
    <name type="scientific">Kaistella solincola</name>
    <dbReference type="NCBI Taxonomy" id="510955"/>
    <lineage>
        <taxon>Bacteria</taxon>
        <taxon>Pseudomonadati</taxon>
        <taxon>Bacteroidota</taxon>
        <taxon>Flavobacteriia</taxon>
        <taxon>Flavobacteriales</taxon>
        <taxon>Weeksellaceae</taxon>
        <taxon>Chryseobacterium group</taxon>
        <taxon>Kaistella</taxon>
    </lineage>
</organism>
<keyword evidence="6 7" id="KW-0472">Membrane</keyword>
<evidence type="ECO:0000256" key="6">
    <source>
        <dbReference type="ARBA" id="ARBA00023136"/>
    </source>
</evidence>
<keyword evidence="11" id="KW-1185">Reference proteome</keyword>
<feature type="transmembrane region" description="Helical" evidence="7">
    <location>
        <begin position="90"/>
        <end position="109"/>
    </location>
</feature>
<feature type="transmembrane region" description="Helical" evidence="7">
    <location>
        <begin position="62"/>
        <end position="84"/>
    </location>
</feature>
<dbReference type="InterPro" id="IPR011014">
    <property type="entry name" value="MscS_channel_TM-2"/>
</dbReference>
<evidence type="ECO:0000259" key="8">
    <source>
        <dbReference type="Pfam" id="PF00924"/>
    </source>
</evidence>
<protein>
    <submittedName>
        <fullName evidence="10">Mechanosensitive ion channel protein MscS</fullName>
    </submittedName>
</protein>
<feature type="transmembrane region" description="Helical" evidence="7">
    <location>
        <begin position="25"/>
        <end position="42"/>
    </location>
</feature>
<gene>
    <name evidence="10" type="ORF">OA84_02165</name>
</gene>
<sequence>MNYYEIIMNVLERWYRTFVQATPKLVVGILVFLIFYMMSTYLSKISVKIFHKFFPKSKNRSIVALIKVFKFLIVLAGAFIAMEIMGLGSFVFKFIGSLGVAGVVAGVALKDLVSSMFSGALVGIDKSFSEGDYVSIKEVTGVVEKIGFLTTKIITDDGKKVFVPNQLIFTAPFTNYSSSGQRKVFLNLQVAANQDLEKATEIILEEIKSFEFTDHTDQAQVMILKQSFGIFYLQARFFMQTGSDIMKVKSDALLRLKGRLQEEGIELATQLPTFSDDDF</sequence>
<name>A0ABR4ZSR0_9FLAO</name>
<evidence type="ECO:0000256" key="4">
    <source>
        <dbReference type="ARBA" id="ARBA00022692"/>
    </source>
</evidence>
<dbReference type="Pfam" id="PF00924">
    <property type="entry name" value="MS_channel_2nd"/>
    <property type="match status" value="1"/>
</dbReference>
<dbReference type="Proteomes" id="UP000031275">
    <property type="component" value="Unassembled WGS sequence"/>
</dbReference>
<evidence type="ECO:0000256" key="2">
    <source>
        <dbReference type="ARBA" id="ARBA00008017"/>
    </source>
</evidence>
<dbReference type="Gene3D" id="2.30.30.60">
    <property type="match status" value="1"/>
</dbReference>
<evidence type="ECO:0000256" key="3">
    <source>
        <dbReference type="ARBA" id="ARBA00022475"/>
    </source>
</evidence>
<dbReference type="InterPro" id="IPR049278">
    <property type="entry name" value="MS_channel_C"/>
</dbReference>
<evidence type="ECO:0000313" key="10">
    <source>
        <dbReference type="EMBL" id="KIA84363.1"/>
    </source>
</evidence>
<comment type="similarity">
    <text evidence="2">Belongs to the MscS (TC 1.A.23) family.</text>
</comment>
<dbReference type="InterPro" id="IPR010920">
    <property type="entry name" value="LSM_dom_sf"/>
</dbReference>
<dbReference type="EMBL" id="JSYK01000002">
    <property type="protein sequence ID" value="KIA84363.1"/>
    <property type="molecule type" value="Genomic_DNA"/>
</dbReference>
<evidence type="ECO:0000259" key="9">
    <source>
        <dbReference type="Pfam" id="PF21082"/>
    </source>
</evidence>
<accession>A0ABR4ZSR0</accession>
<dbReference type="SUPFAM" id="SSF82861">
    <property type="entry name" value="Mechanosensitive channel protein MscS (YggB), transmembrane region"/>
    <property type="match status" value="1"/>
</dbReference>
<dbReference type="Gene3D" id="3.30.70.100">
    <property type="match status" value="1"/>
</dbReference>
<comment type="subcellular location">
    <subcellularLocation>
        <location evidence="1">Cell membrane</location>
        <topology evidence="1">Multi-pass membrane protein</topology>
    </subcellularLocation>
</comment>